<evidence type="ECO:0000259" key="6">
    <source>
        <dbReference type="PROSITE" id="PS50089"/>
    </source>
</evidence>
<dbReference type="Ensembl" id="ENSNMLT00000038178.1">
    <property type="protein sequence ID" value="ENSNMLP00000034278.1"/>
    <property type="gene ID" value="ENSNMLG00000021360.1"/>
</dbReference>
<dbReference type="Gene3D" id="3.30.40.10">
    <property type="entry name" value="Zinc/RING finger domain, C3HC4 (zinc finger)"/>
    <property type="match status" value="1"/>
</dbReference>
<evidence type="ECO:0000313" key="8">
    <source>
        <dbReference type="Proteomes" id="UP000694523"/>
    </source>
</evidence>
<dbReference type="Proteomes" id="UP000694523">
    <property type="component" value="Unplaced"/>
</dbReference>
<evidence type="ECO:0000313" key="7">
    <source>
        <dbReference type="Ensembl" id="ENSNMLP00000034278.1"/>
    </source>
</evidence>
<dbReference type="InterPro" id="IPR001841">
    <property type="entry name" value="Znf_RING"/>
</dbReference>
<dbReference type="PROSITE" id="PS00518">
    <property type="entry name" value="ZF_RING_1"/>
    <property type="match status" value="1"/>
</dbReference>
<dbReference type="Pfam" id="PF15227">
    <property type="entry name" value="zf-C3HC4_4"/>
    <property type="match status" value="1"/>
</dbReference>
<evidence type="ECO:0000256" key="2">
    <source>
        <dbReference type="ARBA" id="ARBA00022771"/>
    </source>
</evidence>
<dbReference type="PANTHER" id="PTHR25462:SF296">
    <property type="entry name" value="MEIOTIC P26, ISOFORM F"/>
    <property type="match status" value="1"/>
</dbReference>
<protein>
    <recommendedName>
        <fullName evidence="6">RING-type domain-containing protein</fullName>
    </recommendedName>
</protein>
<organism evidence="7 8">
    <name type="scientific">Neogobius melanostomus</name>
    <name type="common">round goby</name>
    <dbReference type="NCBI Taxonomy" id="47308"/>
    <lineage>
        <taxon>Eukaryota</taxon>
        <taxon>Metazoa</taxon>
        <taxon>Chordata</taxon>
        <taxon>Craniata</taxon>
        <taxon>Vertebrata</taxon>
        <taxon>Euteleostomi</taxon>
        <taxon>Actinopterygii</taxon>
        <taxon>Neopterygii</taxon>
        <taxon>Teleostei</taxon>
        <taxon>Neoteleostei</taxon>
        <taxon>Acanthomorphata</taxon>
        <taxon>Gobiaria</taxon>
        <taxon>Gobiiformes</taxon>
        <taxon>Gobioidei</taxon>
        <taxon>Gobiidae</taxon>
        <taxon>Benthophilinae</taxon>
        <taxon>Neogobiini</taxon>
        <taxon>Neogobius</taxon>
    </lineage>
</organism>
<proteinExistence type="predicted"/>
<reference evidence="7" key="2">
    <citation type="submission" date="2025-09" db="UniProtKB">
        <authorList>
            <consortium name="Ensembl"/>
        </authorList>
    </citation>
    <scope>IDENTIFICATION</scope>
</reference>
<keyword evidence="2 4" id="KW-0863">Zinc-finger</keyword>
<evidence type="ECO:0000256" key="1">
    <source>
        <dbReference type="ARBA" id="ARBA00022723"/>
    </source>
</evidence>
<evidence type="ECO:0000256" key="5">
    <source>
        <dbReference type="SAM" id="Phobius"/>
    </source>
</evidence>
<dbReference type="PANTHER" id="PTHR25462">
    <property type="entry name" value="BONUS, ISOFORM C-RELATED"/>
    <property type="match status" value="1"/>
</dbReference>
<keyword evidence="5" id="KW-1133">Transmembrane helix</keyword>
<keyword evidence="5" id="KW-0472">Membrane</keyword>
<keyword evidence="5" id="KW-0812">Transmembrane</keyword>
<evidence type="ECO:0000256" key="4">
    <source>
        <dbReference type="PROSITE-ProRule" id="PRU00175"/>
    </source>
</evidence>
<dbReference type="InterPro" id="IPR017907">
    <property type="entry name" value="Znf_RING_CS"/>
</dbReference>
<accession>A0A8C6UHC1</accession>
<dbReference type="GO" id="GO:0008270">
    <property type="term" value="F:zinc ion binding"/>
    <property type="evidence" value="ECO:0007669"/>
    <property type="project" value="UniProtKB-KW"/>
</dbReference>
<reference evidence="7" key="1">
    <citation type="submission" date="2025-08" db="UniProtKB">
        <authorList>
            <consortium name="Ensembl"/>
        </authorList>
    </citation>
    <scope>IDENTIFICATION</scope>
</reference>
<feature type="domain" description="RING-type" evidence="6">
    <location>
        <begin position="18"/>
        <end position="60"/>
    </location>
</feature>
<name>A0A8C6UHC1_9GOBI</name>
<dbReference type="SUPFAM" id="SSF57850">
    <property type="entry name" value="RING/U-box"/>
    <property type="match status" value="1"/>
</dbReference>
<keyword evidence="3" id="KW-0862">Zinc</keyword>
<sequence>MADTVANEKMQLQQLLTCPVCRDIFKDPRQLPCGHSLCLECVEKMVDHTSEVPFRCPDCREYFGTEFTTQYLLLFFLLYTVYICFNYIMTVISFH</sequence>
<keyword evidence="1" id="KW-0479">Metal-binding</keyword>
<dbReference type="PROSITE" id="PS50089">
    <property type="entry name" value="ZF_RING_2"/>
    <property type="match status" value="1"/>
</dbReference>
<evidence type="ECO:0000256" key="3">
    <source>
        <dbReference type="ARBA" id="ARBA00022833"/>
    </source>
</evidence>
<dbReference type="GO" id="GO:0061630">
    <property type="term" value="F:ubiquitin protein ligase activity"/>
    <property type="evidence" value="ECO:0007669"/>
    <property type="project" value="TreeGrafter"/>
</dbReference>
<dbReference type="AlphaFoldDB" id="A0A8C6UHC1"/>
<dbReference type="SMART" id="SM00184">
    <property type="entry name" value="RING"/>
    <property type="match status" value="1"/>
</dbReference>
<keyword evidence="8" id="KW-1185">Reference proteome</keyword>
<dbReference type="InterPro" id="IPR047153">
    <property type="entry name" value="TRIM45/56/19-like"/>
</dbReference>
<feature type="transmembrane region" description="Helical" evidence="5">
    <location>
        <begin position="71"/>
        <end position="94"/>
    </location>
</feature>
<dbReference type="InterPro" id="IPR013083">
    <property type="entry name" value="Znf_RING/FYVE/PHD"/>
</dbReference>